<dbReference type="FunFam" id="1.20.1250.20:FF:000011">
    <property type="entry name" value="MFS multidrug transporter, putative"/>
    <property type="match status" value="1"/>
</dbReference>
<gene>
    <name evidence="8" type="ORF">CY34DRAFT_74038</name>
</gene>
<dbReference type="AlphaFoldDB" id="A0A0D0B0A7"/>
<evidence type="ECO:0000256" key="4">
    <source>
        <dbReference type="ARBA" id="ARBA00023136"/>
    </source>
</evidence>
<dbReference type="Gene3D" id="1.20.1250.20">
    <property type="entry name" value="MFS general substrate transporter like domains"/>
    <property type="match status" value="1"/>
</dbReference>
<keyword evidence="9" id="KW-1185">Reference proteome</keyword>
<feature type="transmembrane region" description="Helical" evidence="6">
    <location>
        <begin position="234"/>
        <end position="256"/>
    </location>
</feature>
<dbReference type="PANTHER" id="PTHR23502">
    <property type="entry name" value="MAJOR FACILITATOR SUPERFAMILY"/>
    <property type="match status" value="1"/>
</dbReference>
<reference evidence="9" key="2">
    <citation type="submission" date="2015-01" db="EMBL/GenBank/DDBJ databases">
        <title>Evolutionary Origins and Diversification of the Mycorrhizal Mutualists.</title>
        <authorList>
            <consortium name="DOE Joint Genome Institute"/>
            <consortium name="Mycorrhizal Genomics Consortium"/>
            <person name="Kohler A."/>
            <person name="Kuo A."/>
            <person name="Nagy L.G."/>
            <person name="Floudas D."/>
            <person name="Copeland A."/>
            <person name="Barry K.W."/>
            <person name="Cichocki N."/>
            <person name="Veneault-Fourrey C."/>
            <person name="LaButti K."/>
            <person name="Lindquist E.A."/>
            <person name="Lipzen A."/>
            <person name="Lundell T."/>
            <person name="Morin E."/>
            <person name="Murat C."/>
            <person name="Riley R."/>
            <person name="Ohm R."/>
            <person name="Sun H."/>
            <person name="Tunlid A."/>
            <person name="Henrissat B."/>
            <person name="Grigoriev I.V."/>
            <person name="Hibbett D.S."/>
            <person name="Martin F."/>
        </authorList>
    </citation>
    <scope>NUCLEOTIDE SEQUENCE [LARGE SCALE GENOMIC DNA]</scope>
    <source>
        <strain evidence="9">UH-Slu-Lm8-n1</strain>
    </source>
</reference>
<feature type="transmembrane region" description="Helical" evidence="6">
    <location>
        <begin position="309"/>
        <end position="336"/>
    </location>
</feature>
<dbReference type="CDD" id="cd17323">
    <property type="entry name" value="MFS_Tpo1_MDR_like"/>
    <property type="match status" value="1"/>
</dbReference>
<name>A0A0D0B0A7_9AGAM</name>
<evidence type="ECO:0000313" key="9">
    <source>
        <dbReference type="Proteomes" id="UP000054485"/>
    </source>
</evidence>
<keyword evidence="3 6" id="KW-1133">Transmembrane helix</keyword>
<feature type="transmembrane region" description="Helical" evidence="6">
    <location>
        <begin position="461"/>
        <end position="482"/>
    </location>
</feature>
<evidence type="ECO:0000256" key="3">
    <source>
        <dbReference type="ARBA" id="ARBA00022989"/>
    </source>
</evidence>
<comment type="subcellular location">
    <subcellularLocation>
        <location evidence="1">Membrane</location>
        <topology evidence="1">Multi-pass membrane protein</topology>
    </subcellularLocation>
</comment>
<dbReference type="PROSITE" id="PS50850">
    <property type="entry name" value="MFS"/>
    <property type="match status" value="1"/>
</dbReference>
<dbReference type="GO" id="GO:0016020">
    <property type="term" value="C:membrane"/>
    <property type="evidence" value="ECO:0007669"/>
    <property type="project" value="UniProtKB-SubCell"/>
</dbReference>
<feature type="transmembrane region" description="Helical" evidence="6">
    <location>
        <begin position="395"/>
        <end position="417"/>
    </location>
</feature>
<feature type="transmembrane region" description="Helical" evidence="6">
    <location>
        <begin position="116"/>
        <end position="136"/>
    </location>
</feature>
<dbReference type="EMBL" id="KN835147">
    <property type="protein sequence ID" value="KIK47411.1"/>
    <property type="molecule type" value="Genomic_DNA"/>
</dbReference>
<sequence length="525" mass="57169">MSATNNIPASVTDGGQGIIPPASKSDHIHIPEQSPSQKSCNTGNDELLATTSDTDVLIVDWDGPDDPQNPKNWSYRRKWAATFIISSFTFISPVSSSMIAPAAGQVASTFGIHSDVILALTTSIFVLAYAMGPLFLGPLSEIYGRSHVMQLANLWFLVWNLACGFAQSEAQLLVFRFLAGLGGSAPLSIGGGFIGDCWRPDERGKAVAIYSLAPLLGPVVGPITGAWIAEYSTWRWVFWSTCIVDAAIQVVGVFGLQETYAPLLLERKAERIRKSMDAEKAPYREVRTVFEGQDRSWRALMTKSLSRPFIFFVHEPIVQLLAVYMSYLYGTLYLFLTTIPSIFQGTYQQSVGIAGLHYLSLGIGLFLASQLNALTMDKVYMYLKSKNGGVAKPEFRLPAMVPGSLLLPIGCLIVGWTSEAQTHWIAPDIGIALVGAGIILNFQCIQTYLVDSFTLHAASALAAASFLRSIAGFGFPLFAPAMYQALGFGKGDTILAVVAFVIGCPAPWIFWHYGEQIRNSSRYAQ</sequence>
<organism evidence="8 9">
    <name type="scientific">Suillus luteus UH-Slu-Lm8-n1</name>
    <dbReference type="NCBI Taxonomy" id="930992"/>
    <lineage>
        <taxon>Eukaryota</taxon>
        <taxon>Fungi</taxon>
        <taxon>Dikarya</taxon>
        <taxon>Basidiomycota</taxon>
        <taxon>Agaricomycotina</taxon>
        <taxon>Agaricomycetes</taxon>
        <taxon>Agaricomycetidae</taxon>
        <taxon>Boletales</taxon>
        <taxon>Suillineae</taxon>
        <taxon>Suillaceae</taxon>
        <taxon>Suillus</taxon>
    </lineage>
</organism>
<dbReference type="FunCoup" id="A0A0D0B0A7">
    <property type="interactions" value="8"/>
</dbReference>
<dbReference type="InterPro" id="IPR020846">
    <property type="entry name" value="MFS_dom"/>
</dbReference>
<evidence type="ECO:0000259" key="7">
    <source>
        <dbReference type="PROSITE" id="PS50850"/>
    </source>
</evidence>
<feature type="transmembrane region" description="Helical" evidence="6">
    <location>
        <begin position="207"/>
        <end position="228"/>
    </location>
</feature>
<evidence type="ECO:0000256" key="6">
    <source>
        <dbReference type="SAM" id="Phobius"/>
    </source>
</evidence>
<evidence type="ECO:0000256" key="1">
    <source>
        <dbReference type="ARBA" id="ARBA00004141"/>
    </source>
</evidence>
<feature type="compositionally biased region" description="Polar residues" evidence="5">
    <location>
        <begin position="33"/>
        <end position="45"/>
    </location>
</feature>
<dbReference type="OrthoDB" id="6770063at2759"/>
<dbReference type="InterPro" id="IPR011701">
    <property type="entry name" value="MFS"/>
</dbReference>
<feature type="transmembrane region" description="Helical" evidence="6">
    <location>
        <begin position="79"/>
        <end position="104"/>
    </location>
</feature>
<dbReference type="InParanoid" id="A0A0D0B0A7"/>
<dbReference type="Pfam" id="PF07690">
    <property type="entry name" value="MFS_1"/>
    <property type="match status" value="1"/>
</dbReference>
<proteinExistence type="predicted"/>
<dbReference type="SUPFAM" id="SSF103473">
    <property type="entry name" value="MFS general substrate transporter"/>
    <property type="match status" value="1"/>
</dbReference>
<feature type="transmembrane region" description="Helical" evidence="6">
    <location>
        <begin position="429"/>
        <end position="449"/>
    </location>
</feature>
<feature type="transmembrane region" description="Helical" evidence="6">
    <location>
        <begin position="356"/>
        <end position="374"/>
    </location>
</feature>
<dbReference type="Proteomes" id="UP000054485">
    <property type="component" value="Unassembled WGS sequence"/>
</dbReference>
<reference evidence="8 9" key="1">
    <citation type="submission" date="2014-04" db="EMBL/GenBank/DDBJ databases">
        <authorList>
            <consortium name="DOE Joint Genome Institute"/>
            <person name="Kuo A."/>
            <person name="Ruytinx J."/>
            <person name="Rineau F."/>
            <person name="Colpaert J."/>
            <person name="Kohler A."/>
            <person name="Nagy L.G."/>
            <person name="Floudas D."/>
            <person name="Copeland A."/>
            <person name="Barry K.W."/>
            <person name="Cichocki N."/>
            <person name="Veneault-Fourrey C."/>
            <person name="LaButti K."/>
            <person name="Lindquist E.A."/>
            <person name="Lipzen A."/>
            <person name="Lundell T."/>
            <person name="Morin E."/>
            <person name="Murat C."/>
            <person name="Sun H."/>
            <person name="Tunlid A."/>
            <person name="Henrissat B."/>
            <person name="Grigoriev I.V."/>
            <person name="Hibbett D.S."/>
            <person name="Martin F."/>
            <person name="Nordberg H.P."/>
            <person name="Cantor M.N."/>
            <person name="Hua S.X."/>
        </authorList>
    </citation>
    <scope>NUCLEOTIDE SEQUENCE [LARGE SCALE GENOMIC DNA]</scope>
    <source>
        <strain evidence="8 9">UH-Slu-Lm8-n1</strain>
    </source>
</reference>
<dbReference type="GO" id="GO:0022857">
    <property type="term" value="F:transmembrane transporter activity"/>
    <property type="evidence" value="ECO:0007669"/>
    <property type="project" value="InterPro"/>
</dbReference>
<dbReference type="HOGENOM" id="CLU_008455_1_3_1"/>
<dbReference type="STRING" id="930992.A0A0D0B0A7"/>
<feature type="domain" description="Major facilitator superfamily (MFS) profile" evidence="7">
    <location>
        <begin position="81"/>
        <end position="515"/>
    </location>
</feature>
<accession>A0A0D0B0A7</accession>
<evidence type="ECO:0000256" key="2">
    <source>
        <dbReference type="ARBA" id="ARBA00022692"/>
    </source>
</evidence>
<evidence type="ECO:0000256" key="5">
    <source>
        <dbReference type="SAM" id="MobiDB-lite"/>
    </source>
</evidence>
<feature type="region of interest" description="Disordered" evidence="5">
    <location>
        <begin position="1"/>
        <end position="45"/>
    </location>
</feature>
<feature type="transmembrane region" description="Helical" evidence="6">
    <location>
        <begin position="173"/>
        <end position="195"/>
    </location>
</feature>
<feature type="transmembrane region" description="Helical" evidence="6">
    <location>
        <begin position="494"/>
        <end position="513"/>
    </location>
</feature>
<dbReference type="PANTHER" id="PTHR23502:SF60">
    <property type="entry name" value="MAJOR FACILITATOR SUPERFAMILY (MFS) PROFILE DOMAIN-CONTAINING PROTEIN-RELATED"/>
    <property type="match status" value="1"/>
</dbReference>
<protein>
    <recommendedName>
        <fullName evidence="7">Major facilitator superfamily (MFS) profile domain-containing protein</fullName>
    </recommendedName>
</protein>
<evidence type="ECO:0000313" key="8">
    <source>
        <dbReference type="EMBL" id="KIK47411.1"/>
    </source>
</evidence>
<keyword evidence="2 6" id="KW-0812">Transmembrane</keyword>
<feature type="transmembrane region" description="Helical" evidence="6">
    <location>
        <begin position="148"/>
        <end position="167"/>
    </location>
</feature>
<keyword evidence="4 6" id="KW-0472">Membrane</keyword>
<dbReference type="InterPro" id="IPR036259">
    <property type="entry name" value="MFS_trans_sf"/>
</dbReference>